<dbReference type="Proteomes" id="UP000175706">
    <property type="component" value="Unassembled WGS sequence"/>
</dbReference>
<evidence type="ECO:0000313" key="1">
    <source>
        <dbReference type="EMBL" id="OFD78092.1"/>
    </source>
</evidence>
<dbReference type="EMBL" id="LXLT01000036">
    <property type="protein sequence ID" value="OFD78092.1"/>
    <property type="molecule type" value="Genomic_DNA"/>
</dbReference>
<sequence>MKMKIEQLILNMMVEICSSLTTIPMRMTRSDIVTSQVAERCGGELEISRTLYSVMIIQIGEMVMPDCTVFIGGGQKKEWKRCVILQGESGI</sequence>
<protein>
    <submittedName>
        <fullName evidence="1">Uncharacterized protein</fullName>
    </submittedName>
</protein>
<gene>
    <name evidence="1" type="ORF">BWGOE8_29960</name>
</gene>
<comment type="caution">
    <text evidence="1">The sequence shown here is derived from an EMBL/GenBank/DDBJ whole genome shotgun (WGS) entry which is preliminary data.</text>
</comment>
<accession>A0A1E8B6F7</accession>
<organism evidence="1 2">
    <name type="scientific">Bacillus mycoides</name>
    <dbReference type="NCBI Taxonomy" id="1405"/>
    <lineage>
        <taxon>Bacteria</taxon>
        <taxon>Bacillati</taxon>
        <taxon>Bacillota</taxon>
        <taxon>Bacilli</taxon>
        <taxon>Bacillales</taxon>
        <taxon>Bacillaceae</taxon>
        <taxon>Bacillus</taxon>
        <taxon>Bacillus cereus group</taxon>
    </lineage>
</organism>
<evidence type="ECO:0000313" key="2">
    <source>
        <dbReference type="Proteomes" id="UP000175706"/>
    </source>
</evidence>
<reference evidence="1 2" key="1">
    <citation type="submission" date="2016-05" db="EMBL/GenBank/DDBJ databases">
        <title>Bacillus thuringiensis and Bacillus weihenstephanensis as novel biocontrol agents of wilt causing Verticillium species.</title>
        <authorList>
            <person name="Hollensteiner J."/>
            <person name="Wemheuer F."/>
            <person name="Harting R."/>
            <person name="Kolarzyk A."/>
            <person name="Diaz-Valerio S."/>
            <person name="Poehlein A."/>
            <person name="Brzuszkiewicz E."/>
            <person name="Nesemann K."/>
            <person name="Braus-Stromeyer S."/>
            <person name="Braus G."/>
            <person name="Daniel R."/>
            <person name="Liesegang H."/>
        </authorList>
    </citation>
    <scope>NUCLEOTIDE SEQUENCE [LARGE SCALE GENOMIC DNA]</scope>
    <source>
        <strain evidence="1 2">GOE8</strain>
    </source>
</reference>
<dbReference type="AlphaFoldDB" id="A0A1E8B6F7"/>
<proteinExistence type="predicted"/>
<name>A0A1E8B6F7_BACMY</name>